<dbReference type="Pfam" id="PF03631">
    <property type="entry name" value="Virul_fac_BrkB"/>
    <property type="match status" value="1"/>
</dbReference>
<dbReference type="GO" id="GO:0005886">
    <property type="term" value="C:plasma membrane"/>
    <property type="evidence" value="ECO:0007669"/>
    <property type="project" value="UniProtKB-SubCell"/>
</dbReference>
<evidence type="ECO:0000256" key="2">
    <source>
        <dbReference type="ARBA" id="ARBA00022475"/>
    </source>
</evidence>
<feature type="transmembrane region" description="Helical" evidence="6">
    <location>
        <begin position="93"/>
        <end position="115"/>
    </location>
</feature>
<feature type="transmembrane region" description="Helical" evidence="6">
    <location>
        <begin position="187"/>
        <end position="204"/>
    </location>
</feature>
<comment type="subcellular location">
    <subcellularLocation>
        <location evidence="1">Cell membrane</location>
        <topology evidence="1">Multi-pass membrane protein</topology>
    </subcellularLocation>
</comment>
<feature type="transmembrane region" description="Helical" evidence="6">
    <location>
        <begin position="33"/>
        <end position="54"/>
    </location>
</feature>
<accession>A0A0R1VU52</accession>
<evidence type="ECO:0000256" key="4">
    <source>
        <dbReference type="ARBA" id="ARBA00022989"/>
    </source>
</evidence>
<gene>
    <name evidence="7" type="ORF">FC59_GL000384</name>
</gene>
<evidence type="ECO:0000256" key="3">
    <source>
        <dbReference type="ARBA" id="ARBA00022692"/>
    </source>
</evidence>
<reference evidence="7 8" key="1">
    <citation type="journal article" date="2015" name="Genome Announc.">
        <title>Expanding the biotechnology potential of lactobacilli through comparative genomics of 213 strains and associated genera.</title>
        <authorList>
            <person name="Sun Z."/>
            <person name="Harris H.M."/>
            <person name="McCann A."/>
            <person name="Guo C."/>
            <person name="Argimon S."/>
            <person name="Zhang W."/>
            <person name="Yang X."/>
            <person name="Jeffery I.B."/>
            <person name="Cooney J.C."/>
            <person name="Kagawa T.F."/>
            <person name="Liu W."/>
            <person name="Song Y."/>
            <person name="Salvetti E."/>
            <person name="Wrobel A."/>
            <person name="Rasinkangas P."/>
            <person name="Parkhill J."/>
            <person name="Rea M.C."/>
            <person name="O'Sullivan O."/>
            <person name="Ritari J."/>
            <person name="Douillard F.P."/>
            <person name="Paul Ross R."/>
            <person name="Yang R."/>
            <person name="Briner A.E."/>
            <person name="Felis G.E."/>
            <person name="de Vos W.M."/>
            <person name="Barrangou R."/>
            <person name="Klaenhammer T.R."/>
            <person name="Caufield P.W."/>
            <person name="Cui Y."/>
            <person name="Zhang H."/>
            <person name="O'Toole P.W."/>
        </authorList>
    </citation>
    <scope>NUCLEOTIDE SEQUENCE [LARGE SCALE GENOMIC DNA]</scope>
    <source>
        <strain evidence="7 8">DSM 16761</strain>
    </source>
</reference>
<dbReference type="Proteomes" id="UP000051307">
    <property type="component" value="Unassembled WGS sequence"/>
</dbReference>
<dbReference type="PANTHER" id="PTHR30213">
    <property type="entry name" value="INNER MEMBRANE PROTEIN YHJD"/>
    <property type="match status" value="1"/>
</dbReference>
<feature type="transmembrane region" description="Helical" evidence="6">
    <location>
        <begin position="136"/>
        <end position="167"/>
    </location>
</feature>
<keyword evidence="4 6" id="KW-1133">Transmembrane helix</keyword>
<keyword evidence="3 6" id="KW-0812">Transmembrane</keyword>
<name>A0A0R1VU52_9LACO</name>
<keyword evidence="5 6" id="KW-0472">Membrane</keyword>
<protein>
    <submittedName>
        <fullName evidence="7">Uncharacterized protein</fullName>
    </submittedName>
</protein>
<evidence type="ECO:0000256" key="6">
    <source>
        <dbReference type="SAM" id="Phobius"/>
    </source>
</evidence>
<dbReference type="RefSeq" id="WP_025015480.1">
    <property type="nucleotide sequence ID" value="NZ_AZFU01000016.1"/>
</dbReference>
<evidence type="ECO:0000313" key="8">
    <source>
        <dbReference type="Proteomes" id="UP000051307"/>
    </source>
</evidence>
<proteinExistence type="predicted"/>
<evidence type="ECO:0000256" key="1">
    <source>
        <dbReference type="ARBA" id="ARBA00004651"/>
    </source>
</evidence>
<dbReference type="AlphaFoldDB" id="A0A0R1VU52"/>
<organism evidence="7 8">
    <name type="scientific">Lactobacillus kitasatonis DSM 16761 = JCM 1039</name>
    <dbReference type="NCBI Taxonomy" id="1423767"/>
    <lineage>
        <taxon>Bacteria</taxon>
        <taxon>Bacillati</taxon>
        <taxon>Bacillota</taxon>
        <taxon>Bacilli</taxon>
        <taxon>Lactobacillales</taxon>
        <taxon>Lactobacillaceae</taxon>
        <taxon>Lactobacillus</taxon>
    </lineage>
</organism>
<dbReference type="InterPro" id="IPR017039">
    <property type="entry name" value="Virul_fac_BrkB"/>
</dbReference>
<keyword evidence="2" id="KW-1003">Cell membrane</keyword>
<sequence>MKNKNRLDSKLGQFFLILRTILSQGEILDSSIVIAYYVLFSIFPIIIIIGNVLPLFHIDTAPIAKYLDFVFPDQISKYIMPIVNSLLKTTSTGYMSFGIVIAIWSFSNLVNAIRLGENRLYGVRQIELQLSIVNFIWTRMITIAFTTLMIIIFTGATLALVFGQQLLHFLTPIFQLPVKEIDKIFSYRYPVVLLMMILAIYYLNYVLPNIKLKKRVIWPGVIVTVIGWLALSFLFSFYLHNFPITWENYGIIGTFIIFMLWLNIAAILFLFGVGVNAAIVRNRVGELEYSAGRVASYIQDKRRKTKVAEDQ</sequence>
<dbReference type="PIRSF" id="PIRSF035875">
    <property type="entry name" value="RNase_BN"/>
    <property type="match status" value="1"/>
</dbReference>
<dbReference type="PATRIC" id="fig|1423767.3.peg.397"/>
<comment type="caution">
    <text evidence="7">The sequence shown here is derived from an EMBL/GenBank/DDBJ whole genome shotgun (WGS) entry which is preliminary data.</text>
</comment>
<feature type="transmembrane region" description="Helical" evidence="6">
    <location>
        <begin position="216"/>
        <end position="239"/>
    </location>
</feature>
<dbReference type="eggNOG" id="COG1295">
    <property type="taxonomic scope" value="Bacteria"/>
</dbReference>
<dbReference type="EMBL" id="AZFU01000016">
    <property type="protein sequence ID" value="KRM04972.1"/>
    <property type="molecule type" value="Genomic_DNA"/>
</dbReference>
<evidence type="ECO:0000256" key="5">
    <source>
        <dbReference type="ARBA" id="ARBA00023136"/>
    </source>
</evidence>
<evidence type="ECO:0000313" key="7">
    <source>
        <dbReference type="EMBL" id="KRM04972.1"/>
    </source>
</evidence>
<feature type="transmembrane region" description="Helical" evidence="6">
    <location>
        <begin position="251"/>
        <end position="273"/>
    </location>
</feature>
<dbReference type="OrthoDB" id="9775903at2"/>
<dbReference type="NCBIfam" id="TIGR00765">
    <property type="entry name" value="yihY_not_rbn"/>
    <property type="match status" value="1"/>
</dbReference>
<dbReference type="PANTHER" id="PTHR30213:SF0">
    <property type="entry name" value="UPF0761 MEMBRANE PROTEIN YIHY"/>
    <property type="match status" value="1"/>
</dbReference>